<name>A0A9N9R7I7_9NEOP</name>
<dbReference type="GO" id="GO:0070973">
    <property type="term" value="P:protein localization to endoplasmic reticulum exit site"/>
    <property type="evidence" value="ECO:0007669"/>
    <property type="project" value="UniProtKB-UniRule"/>
</dbReference>
<evidence type="ECO:0000313" key="8">
    <source>
        <dbReference type="EMBL" id="CAG9791074.1"/>
    </source>
</evidence>
<evidence type="ECO:0000256" key="6">
    <source>
        <dbReference type="SAM" id="Coils"/>
    </source>
</evidence>
<feature type="transmembrane region" description="Helical" evidence="5">
    <location>
        <begin position="6"/>
        <end position="27"/>
    </location>
</feature>
<reference evidence="8" key="1">
    <citation type="submission" date="2021-12" db="EMBL/GenBank/DDBJ databases">
        <authorList>
            <person name="King R."/>
        </authorList>
    </citation>
    <scope>NUCLEOTIDE SEQUENCE</scope>
</reference>
<dbReference type="InterPro" id="IPR008417">
    <property type="entry name" value="BAP29/BAP31"/>
</dbReference>
<dbReference type="EMBL" id="OU893334">
    <property type="protein sequence ID" value="CAG9791074.1"/>
    <property type="molecule type" value="Genomic_DNA"/>
</dbReference>
<comment type="subcellular location">
    <subcellularLocation>
        <location evidence="5">Endoplasmic reticulum membrane</location>
        <topology evidence="5">Multi-pass membrane protein</topology>
    </subcellularLocation>
    <subcellularLocation>
        <location evidence="1">Membrane</location>
        <topology evidence="1">Multi-pass membrane protein</topology>
    </subcellularLocation>
</comment>
<feature type="transmembrane region" description="Helical" evidence="5">
    <location>
        <begin position="101"/>
        <end position="123"/>
    </location>
</feature>
<comment type="function">
    <text evidence="5">May play a role in anterograde transport of membrane proteins from the endoplasmic reticulum to the Golgi.</text>
</comment>
<evidence type="ECO:0000256" key="4">
    <source>
        <dbReference type="ARBA" id="ARBA00023136"/>
    </source>
</evidence>
<keyword evidence="2 5" id="KW-0812">Transmembrane</keyword>
<evidence type="ECO:0000313" key="9">
    <source>
        <dbReference type="Proteomes" id="UP001153714"/>
    </source>
</evidence>
<comment type="similarity">
    <text evidence="5">Belongs to the BCAP29/BCAP31 family.</text>
</comment>
<dbReference type="PANTHER" id="PTHR12701">
    <property type="entry name" value="BCR-ASSOCIATED PROTEIN, BAP"/>
    <property type="match status" value="1"/>
</dbReference>
<dbReference type="Proteomes" id="UP001153714">
    <property type="component" value="Chromosome 3"/>
</dbReference>
<evidence type="ECO:0000256" key="3">
    <source>
        <dbReference type="ARBA" id="ARBA00022989"/>
    </source>
</evidence>
<keyword evidence="6" id="KW-0175">Coiled coil</keyword>
<feature type="coiled-coil region" evidence="6">
    <location>
        <begin position="159"/>
        <end position="193"/>
    </location>
</feature>
<dbReference type="GO" id="GO:0006888">
    <property type="term" value="P:endoplasmic reticulum to Golgi vesicle-mediated transport"/>
    <property type="evidence" value="ECO:0007669"/>
    <property type="project" value="UniProtKB-UniRule"/>
</dbReference>
<feature type="domain" description="BAP29/BAP31 transmembrane" evidence="7">
    <location>
        <begin position="1"/>
        <end position="130"/>
    </location>
</feature>
<accession>A0A9N9R7I7</accession>
<sequence length="205" mass="23790">MSFQWTFIAGYLYFETAVVIIMILPIFSPRRWHQFFKSRLFAFIQEHAAVYFYGLLGILSLFLIDAVREMRKYSHGSDTSHTHLGSELKGNVKLFRAQRNFYITGFAIFLAFVIRRLITMLIIQDELSLKAEKIIKEAEATVKLAKNTVLANTINDNDKDAIAKELQETKSLLEEEKLRANDFKKEAEKWRLKYEAVILVGKGDE</sequence>
<dbReference type="GO" id="GO:0006886">
    <property type="term" value="P:intracellular protein transport"/>
    <property type="evidence" value="ECO:0007669"/>
    <property type="project" value="UniProtKB-UniRule"/>
</dbReference>
<dbReference type="GO" id="GO:0005789">
    <property type="term" value="C:endoplasmic reticulum membrane"/>
    <property type="evidence" value="ECO:0007669"/>
    <property type="project" value="UniProtKB-SubCell"/>
</dbReference>
<dbReference type="InterPro" id="IPR040463">
    <property type="entry name" value="BAP29/BAP31_N"/>
</dbReference>
<feature type="transmembrane region" description="Helical" evidence="5">
    <location>
        <begin position="48"/>
        <end position="67"/>
    </location>
</feature>
<keyword evidence="5" id="KW-0653">Protein transport</keyword>
<protein>
    <recommendedName>
        <fullName evidence="5">Endoplasmic reticulum transmembrane protein</fullName>
    </recommendedName>
</protein>
<evidence type="ECO:0000256" key="5">
    <source>
        <dbReference type="RuleBase" id="RU367026"/>
    </source>
</evidence>
<evidence type="ECO:0000256" key="1">
    <source>
        <dbReference type="ARBA" id="ARBA00004141"/>
    </source>
</evidence>
<keyword evidence="4 5" id="KW-0472">Membrane</keyword>
<keyword evidence="5" id="KW-0931">ER-Golgi transport</keyword>
<evidence type="ECO:0000256" key="2">
    <source>
        <dbReference type="ARBA" id="ARBA00022692"/>
    </source>
</evidence>
<dbReference type="PANTHER" id="PTHR12701:SF20">
    <property type="entry name" value="ENDOPLASMIC RETICULUM TRANSMEMBRANE PROTEIN"/>
    <property type="match status" value="1"/>
</dbReference>
<evidence type="ECO:0000259" key="7">
    <source>
        <dbReference type="Pfam" id="PF05529"/>
    </source>
</evidence>
<keyword evidence="3 5" id="KW-1133">Transmembrane helix</keyword>
<dbReference type="Pfam" id="PF05529">
    <property type="entry name" value="Bap31"/>
    <property type="match status" value="1"/>
</dbReference>
<proteinExistence type="inferred from homology"/>
<reference evidence="8" key="2">
    <citation type="submission" date="2022-10" db="EMBL/GenBank/DDBJ databases">
        <authorList>
            <consortium name="ENA_rothamsted_submissions"/>
            <consortium name="culmorum"/>
            <person name="King R."/>
        </authorList>
    </citation>
    <scope>NUCLEOTIDE SEQUENCE</scope>
</reference>
<keyword evidence="9" id="KW-1185">Reference proteome</keyword>
<gene>
    <name evidence="8" type="ORF">DIATSA_LOCUS8707</name>
</gene>
<organism evidence="8 9">
    <name type="scientific">Diatraea saccharalis</name>
    <name type="common">sugarcane borer</name>
    <dbReference type="NCBI Taxonomy" id="40085"/>
    <lineage>
        <taxon>Eukaryota</taxon>
        <taxon>Metazoa</taxon>
        <taxon>Ecdysozoa</taxon>
        <taxon>Arthropoda</taxon>
        <taxon>Hexapoda</taxon>
        <taxon>Insecta</taxon>
        <taxon>Pterygota</taxon>
        <taxon>Neoptera</taxon>
        <taxon>Endopterygota</taxon>
        <taxon>Lepidoptera</taxon>
        <taxon>Glossata</taxon>
        <taxon>Ditrysia</taxon>
        <taxon>Pyraloidea</taxon>
        <taxon>Crambidae</taxon>
        <taxon>Crambinae</taxon>
        <taxon>Diatraea</taxon>
    </lineage>
</organism>
<dbReference type="OrthoDB" id="435607at2759"/>
<keyword evidence="5" id="KW-0813">Transport</keyword>
<keyword evidence="5" id="KW-0256">Endoplasmic reticulum</keyword>
<dbReference type="AlphaFoldDB" id="A0A9N9R7I7"/>